<keyword evidence="11" id="KW-1185">Reference proteome</keyword>
<dbReference type="GO" id="GO:0005886">
    <property type="term" value="C:plasma membrane"/>
    <property type="evidence" value="ECO:0007669"/>
    <property type="project" value="UniProtKB-SubCell"/>
</dbReference>
<evidence type="ECO:0000313" key="10">
    <source>
        <dbReference type="EMBL" id="KAF2444564.1"/>
    </source>
</evidence>
<dbReference type="PANTHER" id="PTHR33281">
    <property type="entry name" value="UPF0187 PROTEIN YNEE"/>
    <property type="match status" value="1"/>
</dbReference>
<keyword evidence="2" id="KW-0813">Transport</keyword>
<evidence type="ECO:0000256" key="7">
    <source>
        <dbReference type="ARBA" id="ARBA00023136"/>
    </source>
</evidence>
<dbReference type="GO" id="GO:0005254">
    <property type="term" value="F:chloride channel activity"/>
    <property type="evidence" value="ECO:0007669"/>
    <property type="project" value="InterPro"/>
</dbReference>
<evidence type="ECO:0000256" key="2">
    <source>
        <dbReference type="ARBA" id="ARBA00022448"/>
    </source>
</evidence>
<evidence type="ECO:0000256" key="8">
    <source>
        <dbReference type="SAM" id="MobiDB-lite"/>
    </source>
</evidence>
<name>A0A9P4PGC5_9PLEO</name>
<evidence type="ECO:0000256" key="3">
    <source>
        <dbReference type="ARBA" id="ARBA00022475"/>
    </source>
</evidence>
<dbReference type="InterPro" id="IPR044669">
    <property type="entry name" value="YneE/VCCN1/2-like"/>
</dbReference>
<dbReference type="Pfam" id="PF25539">
    <property type="entry name" value="Bestrophin_2"/>
    <property type="match status" value="1"/>
</dbReference>
<feature type="transmembrane region" description="Helical" evidence="9">
    <location>
        <begin position="112"/>
        <end position="131"/>
    </location>
</feature>
<evidence type="ECO:0000256" key="5">
    <source>
        <dbReference type="ARBA" id="ARBA00022989"/>
    </source>
</evidence>
<gene>
    <name evidence="10" type="ORF">P171DRAFT_432562</name>
</gene>
<keyword evidence="5 9" id="KW-1133">Transmembrane helix</keyword>
<evidence type="ECO:0000313" key="11">
    <source>
        <dbReference type="Proteomes" id="UP000799764"/>
    </source>
</evidence>
<dbReference type="OrthoDB" id="1368at2759"/>
<dbReference type="EMBL" id="MU001501">
    <property type="protein sequence ID" value="KAF2444564.1"/>
    <property type="molecule type" value="Genomic_DNA"/>
</dbReference>
<evidence type="ECO:0000256" key="9">
    <source>
        <dbReference type="SAM" id="Phobius"/>
    </source>
</evidence>
<accession>A0A9P4PGC5</accession>
<feature type="transmembrane region" description="Helical" evidence="9">
    <location>
        <begin position="321"/>
        <end position="340"/>
    </location>
</feature>
<evidence type="ECO:0000256" key="4">
    <source>
        <dbReference type="ARBA" id="ARBA00022692"/>
    </source>
</evidence>
<keyword evidence="7 9" id="KW-0472">Membrane</keyword>
<sequence length="481" mass="54375">MASPRPSLQLDDDRGSVSTSEETLIKEKRKTRTPSFLPESFMLSERNKHRTSNSQVFDDYFLGPRELDKHSKWPMLFRIHGSCLPELVPPLLFVGAWTTGICLFSRHVHDVGIASTLLTVLGFIVALSLSFRSSTAYERYMEGRRAWTTLTMVSQNLARNIWINAVEREESVKDDLLAKVTALNLIVAYAQALKHRLRFEPYTHYHDLRDLVGHLDTFAKEATELEPHRDDDPPTFWESWGDYLAIPMLTSNPRQTIKRARYPLGNLPLEILNHLTVYINSIVAGGCFRANIYQTQALNAVMTLNDIQANTDRILNTPLPLAYAIAISQLTWVYILILPFQLYTTLGMVAIPGTLFAAYMILGFASIGREIENPFGHDVNDLPLDDFCAQLAVDIDIIAAMAPRDAETFVKSEKNQLMHPLSRSGYEMWSESSVEEIRDALKRKSLRTQKSVQTGLRRGAGKGRGEDVTYERLRASGVDVV</sequence>
<feature type="region of interest" description="Disordered" evidence="8">
    <location>
        <begin position="1"/>
        <end position="30"/>
    </location>
</feature>
<keyword evidence="3" id="KW-1003">Cell membrane</keyword>
<dbReference type="Proteomes" id="UP000799764">
    <property type="component" value="Unassembled WGS sequence"/>
</dbReference>
<evidence type="ECO:0000256" key="1">
    <source>
        <dbReference type="ARBA" id="ARBA00004651"/>
    </source>
</evidence>
<dbReference type="PANTHER" id="PTHR33281:SF19">
    <property type="entry name" value="VOLTAGE-DEPENDENT ANION CHANNEL-FORMING PROTEIN YNEE"/>
    <property type="match status" value="1"/>
</dbReference>
<protein>
    <submittedName>
        <fullName evidence="10">UPF0187-domain-containing protein</fullName>
    </submittedName>
</protein>
<proteinExistence type="predicted"/>
<feature type="transmembrane region" description="Helical" evidence="9">
    <location>
        <begin position="346"/>
        <end position="367"/>
    </location>
</feature>
<comment type="subcellular location">
    <subcellularLocation>
        <location evidence="1">Cell membrane</location>
        <topology evidence="1">Multi-pass membrane protein</topology>
    </subcellularLocation>
</comment>
<keyword evidence="6" id="KW-0406">Ion transport</keyword>
<keyword evidence="4 9" id="KW-0812">Transmembrane</keyword>
<feature type="transmembrane region" description="Helical" evidence="9">
    <location>
        <begin position="87"/>
        <end position="106"/>
    </location>
</feature>
<feature type="region of interest" description="Disordered" evidence="8">
    <location>
        <begin position="448"/>
        <end position="468"/>
    </location>
</feature>
<reference evidence="10" key="1">
    <citation type="journal article" date="2020" name="Stud. Mycol.">
        <title>101 Dothideomycetes genomes: a test case for predicting lifestyles and emergence of pathogens.</title>
        <authorList>
            <person name="Haridas S."/>
            <person name="Albert R."/>
            <person name="Binder M."/>
            <person name="Bloem J."/>
            <person name="Labutti K."/>
            <person name="Salamov A."/>
            <person name="Andreopoulos B."/>
            <person name="Baker S."/>
            <person name="Barry K."/>
            <person name="Bills G."/>
            <person name="Bluhm B."/>
            <person name="Cannon C."/>
            <person name="Castanera R."/>
            <person name="Culley D."/>
            <person name="Daum C."/>
            <person name="Ezra D."/>
            <person name="Gonzalez J."/>
            <person name="Henrissat B."/>
            <person name="Kuo A."/>
            <person name="Liang C."/>
            <person name="Lipzen A."/>
            <person name="Lutzoni F."/>
            <person name="Magnuson J."/>
            <person name="Mondo S."/>
            <person name="Nolan M."/>
            <person name="Ohm R."/>
            <person name="Pangilinan J."/>
            <person name="Park H.-J."/>
            <person name="Ramirez L."/>
            <person name="Alfaro M."/>
            <person name="Sun H."/>
            <person name="Tritt A."/>
            <person name="Yoshinaga Y."/>
            <person name="Zwiers L.-H."/>
            <person name="Turgeon B."/>
            <person name="Goodwin S."/>
            <person name="Spatafora J."/>
            <person name="Crous P."/>
            <person name="Grigoriev I."/>
        </authorList>
    </citation>
    <scope>NUCLEOTIDE SEQUENCE</scope>
    <source>
        <strain evidence="10">CBS 690.94</strain>
    </source>
</reference>
<evidence type="ECO:0000256" key="6">
    <source>
        <dbReference type="ARBA" id="ARBA00023065"/>
    </source>
</evidence>
<comment type="caution">
    <text evidence="10">The sequence shown here is derived from an EMBL/GenBank/DDBJ whole genome shotgun (WGS) entry which is preliminary data.</text>
</comment>
<organism evidence="10 11">
    <name type="scientific">Karstenula rhodostoma CBS 690.94</name>
    <dbReference type="NCBI Taxonomy" id="1392251"/>
    <lineage>
        <taxon>Eukaryota</taxon>
        <taxon>Fungi</taxon>
        <taxon>Dikarya</taxon>
        <taxon>Ascomycota</taxon>
        <taxon>Pezizomycotina</taxon>
        <taxon>Dothideomycetes</taxon>
        <taxon>Pleosporomycetidae</taxon>
        <taxon>Pleosporales</taxon>
        <taxon>Massarineae</taxon>
        <taxon>Didymosphaeriaceae</taxon>
        <taxon>Karstenula</taxon>
    </lineage>
</organism>
<dbReference type="AlphaFoldDB" id="A0A9P4PGC5"/>